<keyword evidence="4" id="KW-1185">Reference proteome</keyword>
<protein>
    <recommendedName>
        <fullName evidence="5">Restriction endonuclease</fullName>
    </recommendedName>
</protein>
<evidence type="ECO:0000313" key="2">
    <source>
        <dbReference type="EMBL" id="SFG79853.1"/>
    </source>
</evidence>
<gene>
    <name evidence="1" type="ORF">FHR37_005561</name>
    <name evidence="2" type="ORF">SAMN05421678_108297</name>
</gene>
<reference evidence="2 3" key="1">
    <citation type="submission" date="2016-10" db="EMBL/GenBank/DDBJ databases">
        <authorList>
            <person name="de Groot N.N."/>
        </authorList>
    </citation>
    <scope>NUCLEOTIDE SEQUENCE [LARGE SCALE GENOMIC DNA]</scope>
    <source>
        <strain evidence="2 3">CPCC 202808</strain>
    </source>
</reference>
<sequence length="251" mass="27361">MNDQAAVNRSVLGRLLEELSWAGASIRAYRDGGRGYENVLTAEALAGLDFLPRQAFLGAVVSAGHGADRARMKFVGEVEEAVVTLLPDEFKLRPAAPTYQTQMVVQPDGIMVSPNCFVLIEAKRIRTSSFQPEQLAREYVTAVREAGDRTPLLLLILGSAPPVTVRGHGRMGIEEAVALHLESVVDRMDGSDLDPAMLVDQISDVFAWTTWHDVGRVVADQERRFAADDPSVVASVRRLAASVTQAIERHS</sequence>
<dbReference type="Proteomes" id="UP000199052">
    <property type="component" value="Unassembled WGS sequence"/>
</dbReference>
<organism evidence="2 3">
    <name type="scientific">Actinopolymorpha cephalotaxi</name>
    <dbReference type="NCBI Taxonomy" id="504797"/>
    <lineage>
        <taxon>Bacteria</taxon>
        <taxon>Bacillati</taxon>
        <taxon>Actinomycetota</taxon>
        <taxon>Actinomycetes</taxon>
        <taxon>Propionibacteriales</taxon>
        <taxon>Actinopolymorphaceae</taxon>
        <taxon>Actinopolymorpha</taxon>
    </lineage>
</organism>
<dbReference type="EMBL" id="JACBZA010000001">
    <property type="protein sequence ID" value="NYH86710.1"/>
    <property type="molecule type" value="Genomic_DNA"/>
</dbReference>
<dbReference type="AlphaFoldDB" id="A0A1I2US14"/>
<dbReference type="OrthoDB" id="581531at2"/>
<evidence type="ECO:0000313" key="4">
    <source>
        <dbReference type="Proteomes" id="UP000533017"/>
    </source>
</evidence>
<name>A0A1I2US14_9ACTN</name>
<dbReference type="RefSeq" id="WP_092884068.1">
    <property type="nucleotide sequence ID" value="NZ_FOOI01000008.1"/>
</dbReference>
<dbReference type="EMBL" id="FOOI01000008">
    <property type="protein sequence ID" value="SFG79853.1"/>
    <property type="molecule type" value="Genomic_DNA"/>
</dbReference>
<evidence type="ECO:0000313" key="3">
    <source>
        <dbReference type="Proteomes" id="UP000199052"/>
    </source>
</evidence>
<evidence type="ECO:0000313" key="1">
    <source>
        <dbReference type="EMBL" id="NYH86710.1"/>
    </source>
</evidence>
<proteinExistence type="predicted"/>
<reference evidence="1 4" key="2">
    <citation type="submission" date="2020-07" db="EMBL/GenBank/DDBJ databases">
        <title>Sequencing the genomes of 1000 actinobacteria strains.</title>
        <authorList>
            <person name="Klenk H.-P."/>
        </authorList>
    </citation>
    <scope>NUCLEOTIDE SEQUENCE [LARGE SCALE GENOMIC DNA]</scope>
    <source>
        <strain evidence="1 4">DSM 45117</strain>
    </source>
</reference>
<dbReference type="Proteomes" id="UP000533017">
    <property type="component" value="Unassembled WGS sequence"/>
</dbReference>
<evidence type="ECO:0008006" key="5">
    <source>
        <dbReference type="Google" id="ProtNLM"/>
    </source>
</evidence>
<accession>A0A1I2US14</accession>